<organism evidence="6 7">
    <name type="scientific">Plantimonas leprariae</name>
    <dbReference type="NCBI Taxonomy" id="2615207"/>
    <lineage>
        <taxon>Bacteria</taxon>
        <taxon>Pseudomonadati</taxon>
        <taxon>Pseudomonadota</taxon>
        <taxon>Alphaproteobacteria</taxon>
        <taxon>Hyphomicrobiales</taxon>
        <taxon>Aurantimonadaceae</taxon>
        <taxon>Plantimonas</taxon>
    </lineage>
</organism>
<dbReference type="EMBL" id="VZDO01000008">
    <property type="protein sequence ID" value="KAB0679836.1"/>
    <property type="molecule type" value="Genomic_DNA"/>
</dbReference>
<comment type="caution">
    <text evidence="6">The sequence shown here is derived from an EMBL/GenBank/DDBJ whole genome shotgun (WGS) entry which is preliminary data.</text>
</comment>
<accession>A0A7V7TZW6</accession>
<dbReference type="SUPFAM" id="SSF56300">
    <property type="entry name" value="Metallo-dependent phosphatases"/>
    <property type="match status" value="1"/>
</dbReference>
<name>A0A7V7TZW6_9HYPH</name>
<reference evidence="6 7" key="1">
    <citation type="submission" date="2019-09" db="EMBL/GenBank/DDBJ databases">
        <title>YIM 132180 draft genome.</title>
        <authorList>
            <person name="Zhang K."/>
        </authorList>
    </citation>
    <scope>NUCLEOTIDE SEQUENCE [LARGE SCALE GENOMIC DNA]</scope>
    <source>
        <strain evidence="6 7">YIM 132180</strain>
    </source>
</reference>
<dbReference type="Proteomes" id="UP000432089">
    <property type="component" value="Unassembled WGS sequence"/>
</dbReference>
<keyword evidence="2" id="KW-0378">Hydrolase</keyword>
<protein>
    <submittedName>
        <fullName evidence="6">Metallophosphoesterase</fullName>
    </submittedName>
</protein>
<dbReference type="GO" id="GO:0046872">
    <property type="term" value="F:metal ion binding"/>
    <property type="evidence" value="ECO:0007669"/>
    <property type="project" value="UniProtKB-KW"/>
</dbReference>
<feature type="domain" description="Calcineurin-like phosphoesterase" evidence="5">
    <location>
        <begin position="2"/>
        <end position="226"/>
    </location>
</feature>
<proteinExistence type="inferred from homology"/>
<dbReference type="InterPro" id="IPR029052">
    <property type="entry name" value="Metallo-depent_PP-like"/>
</dbReference>
<dbReference type="InterPro" id="IPR050884">
    <property type="entry name" value="CNP_phosphodiesterase-III"/>
</dbReference>
<sequence length="319" mass="35414">MFRLAHISDIHLGPLPELSFRQLATKRVLGYYNWQKNRKKMMFGETLLALTNDMHAQKPDHVAVTGDLVNLATKQEIVAAGVWLKELGKPLDVSVVPGNHDAYVPGALKRACSEWYDYMVGDEPSAAIGQMFPYVRLRGPVAICGVSSAEATAPFFATGTFKRRQALTLARMLAACRATGHFCVVMIHHPPIANSTSWHKRLIGKQYFWKVIRDSGADLVLHGHTHLDTLYWIAGIGGLVPVVGVPSASQNPGSDKPAARYNLFEIEGEPGNWTLTHRERGWRADGSGIDWIRERRLMRNGEAVDTRNREDAKQAQPAA</sequence>
<evidence type="ECO:0000313" key="7">
    <source>
        <dbReference type="Proteomes" id="UP000432089"/>
    </source>
</evidence>
<comment type="similarity">
    <text evidence="4">Belongs to the cyclic nucleotide phosphodiesterase class-III family.</text>
</comment>
<keyword evidence="3" id="KW-0408">Iron</keyword>
<dbReference type="AlphaFoldDB" id="A0A7V7TZW6"/>
<evidence type="ECO:0000259" key="5">
    <source>
        <dbReference type="Pfam" id="PF00149"/>
    </source>
</evidence>
<dbReference type="RefSeq" id="WP_150969956.1">
    <property type="nucleotide sequence ID" value="NZ_VZDO01000008.1"/>
</dbReference>
<dbReference type="Gene3D" id="3.60.21.10">
    <property type="match status" value="1"/>
</dbReference>
<keyword evidence="7" id="KW-1185">Reference proteome</keyword>
<evidence type="ECO:0000256" key="1">
    <source>
        <dbReference type="ARBA" id="ARBA00022723"/>
    </source>
</evidence>
<evidence type="ECO:0000256" key="4">
    <source>
        <dbReference type="ARBA" id="ARBA00025742"/>
    </source>
</evidence>
<evidence type="ECO:0000313" key="6">
    <source>
        <dbReference type="EMBL" id="KAB0679836.1"/>
    </source>
</evidence>
<dbReference type="PANTHER" id="PTHR42988">
    <property type="entry name" value="PHOSPHOHYDROLASE"/>
    <property type="match status" value="1"/>
</dbReference>
<dbReference type="InterPro" id="IPR004843">
    <property type="entry name" value="Calcineurin-like_PHP"/>
</dbReference>
<evidence type="ECO:0000256" key="3">
    <source>
        <dbReference type="ARBA" id="ARBA00023004"/>
    </source>
</evidence>
<gene>
    <name evidence="6" type="ORF">F6X38_11455</name>
</gene>
<dbReference type="GO" id="GO:0016787">
    <property type="term" value="F:hydrolase activity"/>
    <property type="evidence" value="ECO:0007669"/>
    <property type="project" value="UniProtKB-KW"/>
</dbReference>
<keyword evidence="1" id="KW-0479">Metal-binding</keyword>
<dbReference type="Pfam" id="PF00149">
    <property type="entry name" value="Metallophos"/>
    <property type="match status" value="1"/>
</dbReference>
<evidence type="ECO:0000256" key="2">
    <source>
        <dbReference type="ARBA" id="ARBA00022801"/>
    </source>
</evidence>
<dbReference type="PANTHER" id="PTHR42988:SF2">
    <property type="entry name" value="CYCLIC NUCLEOTIDE PHOSPHODIESTERASE CBUA0032-RELATED"/>
    <property type="match status" value="1"/>
</dbReference>